<feature type="non-terminal residue" evidence="1">
    <location>
        <position position="212"/>
    </location>
</feature>
<accession>A0A9P5XTJ8</accession>
<gene>
    <name evidence="1" type="ORF">BDZ94DRAFT_1148255</name>
</gene>
<evidence type="ECO:0000313" key="1">
    <source>
        <dbReference type="EMBL" id="KAF9455501.1"/>
    </source>
</evidence>
<dbReference type="EMBL" id="MU150640">
    <property type="protein sequence ID" value="KAF9455501.1"/>
    <property type="molecule type" value="Genomic_DNA"/>
</dbReference>
<proteinExistence type="predicted"/>
<comment type="caution">
    <text evidence="1">The sequence shown here is derived from an EMBL/GenBank/DDBJ whole genome shotgun (WGS) entry which is preliminary data.</text>
</comment>
<keyword evidence="2" id="KW-1185">Reference proteome</keyword>
<protein>
    <recommendedName>
        <fullName evidence="3">BTB domain-containing protein</fullName>
    </recommendedName>
</protein>
<evidence type="ECO:0000313" key="2">
    <source>
        <dbReference type="Proteomes" id="UP000807353"/>
    </source>
</evidence>
<name>A0A9P5XTJ8_9AGAR</name>
<reference evidence="1" key="1">
    <citation type="submission" date="2020-11" db="EMBL/GenBank/DDBJ databases">
        <authorList>
            <consortium name="DOE Joint Genome Institute"/>
            <person name="Ahrendt S."/>
            <person name="Riley R."/>
            <person name="Andreopoulos W."/>
            <person name="Labutti K."/>
            <person name="Pangilinan J."/>
            <person name="Ruiz-Duenas F.J."/>
            <person name="Barrasa J.M."/>
            <person name="Sanchez-Garcia M."/>
            <person name="Camarero S."/>
            <person name="Miyauchi S."/>
            <person name="Serrano A."/>
            <person name="Linde D."/>
            <person name="Babiker R."/>
            <person name="Drula E."/>
            <person name="Ayuso-Fernandez I."/>
            <person name="Pacheco R."/>
            <person name="Padilla G."/>
            <person name="Ferreira P."/>
            <person name="Barriuso J."/>
            <person name="Kellner H."/>
            <person name="Castanera R."/>
            <person name="Alfaro M."/>
            <person name="Ramirez L."/>
            <person name="Pisabarro A.G."/>
            <person name="Kuo A."/>
            <person name="Tritt A."/>
            <person name="Lipzen A."/>
            <person name="He G."/>
            <person name="Yan M."/>
            <person name="Ng V."/>
            <person name="Cullen D."/>
            <person name="Martin F."/>
            <person name="Rosso M.-N."/>
            <person name="Henrissat B."/>
            <person name="Hibbett D."/>
            <person name="Martinez A.T."/>
            <person name="Grigoriev I.V."/>
        </authorList>
    </citation>
    <scope>NUCLEOTIDE SEQUENCE</scope>
    <source>
        <strain evidence="1">CBS 247.69</strain>
    </source>
</reference>
<evidence type="ECO:0008006" key="3">
    <source>
        <dbReference type="Google" id="ProtNLM"/>
    </source>
</evidence>
<sequence length="212" mass="24090">YEKFYYDDGSIILQAENILYKVYRRTLGLKSQFFETMLTLPISTDNVGGLNGTSDATALPLVHTTAEVDALFYFIFNEHDWSTDRPSIASLCSVLKLSTFYLIDSGRDYSIHHLSSHPELQSSLRLHLACRFDIEAWVGIAFRELMSVSILNITNEDRDLIGSEAYHILVVTHAQVDLHRARLAFGPPKAVHANDCVDEPDCSKTWYQAWWG</sequence>
<dbReference type="AlphaFoldDB" id="A0A9P5XTJ8"/>
<dbReference type="Proteomes" id="UP000807353">
    <property type="component" value="Unassembled WGS sequence"/>
</dbReference>
<dbReference type="OrthoDB" id="2936975at2759"/>
<organism evidence="1 2">
    <name type="scientific">Collybia nuda</name>
    <dbReference type="NCBI Taxonomy" id="64659"/>
    <lineage>
        <taxon>Eukaryota</taxon>
        <taxon>Fungi</taxon>
        <taxon>Dikarya</taxon>
        <taxon>Basidiomycota</taxon>
        <taxon>Agaricomycotina</taxon>
        <taxon>Agaricomycetes</taxon>
        <taxon>Agaricomycetidae</taxon>
        <taxon>Agaricales</taxon>
        <taxon>Tricholomatineae</taxon>
        <taxon>Clitocybaceae</taxon>
        <taxon>Collybia</taxon>
    </lineage>
</organism>
<feature type="non-terminal residue" evidence="1">
    <location>
        <position position="1"/>
    </location>
</feature>